<dbReference type="Gene3D" id="3.40.50.300">
    <property type="entry name" value="P-loop containing nucleotide triphosphate hydrolases"/>
    <property type="match status" value="2"/>
</dbReference>
<dbReference type="GO" id="GO:0043139">
    <property type="term" value="F:5'-3' DNA helicase activity"/>
    <property type="evidence" value="ECO:0007669"/>
    <property type="project" value="TreeGrafter"/>
</dbReference>
<dbReference type="PANTHER" id="PTHR43788">
    <property type="entry name" value="DNA2/NAM7 HELICASE FAMILY MEMBER"/>
    <property type="match status" value="1"/>
</dbReference>
<evidence type="ECO:0000256" key="1">
    <source>
        <dbReference type="ARBA" id="ARBA00022741"/>
    </source>
</evidence>
<keyword evidence="3" id="KW-0347">Helicase</keyword>
<dbReference type="Proteomes" id="UP000492821">
    <property type="component" value="Unassembled WGS sequence"/>
</dbReference>
<dbReference type="AlphaFoldDB" id="A0A7E4ZSZ4"/>
<evidence type="ECO:0000313" key="7">
    <source>
        <dbReference type="Proteomes" id="UP000492821"/>
    </source>
</evidence>
<proteinExistence type="predicted"/>
<keyword evidence="7" id="KW-1185">Reference proteome</keyword>
<evidence type="ECO:0000256" key="3">
    <source>
        <dbReference type="ARBA" id="ARBA00022806"/>
    </source>
</evidence>
<dbReference type="Pfam" id="PF13245">
    <property type="entry name" value="AAA_19"/>
    <property type="match status" value="1"/>
</dbReference>
<feature type="region of interest" description="Disordered" evidence="5">
    <location>
        <begin position="80"/>
        <end position="111"/>
    </location>
</feature>
<name>A0A7E4ZSZ4_PANRE</name>
<evidence type="ECO:0000259" key="6">
    <source>
        <dbReference type="Pfam" id="PF13087"/>
    </source>
</evidence>
<feature type="compositionally biased region" description="Basic and acidic residues" evidence="5">
    <location>
        <begin position="31"/>
        <end position="42"/>
    </location>
</feature>
<feature type="compositionally biased region" description="Basic and acidic residues" evidence="5">
    <location>
        <begin position="80"/>
        <end position="89"/>
    </location>
</feature>
<dbReference type="Pfam" id="PF13087">
    <property type="entry name" value="AAA_12"/>
    <property type="match status" value="1"/>
</dbReference>
<dbReference type="GO" id="GO:0005524">
    <property type="term" value="F:ATP binding"/>
    <property type="evidence" value="ECO:0007669"/>
    <property type="project" value="UniProtKB-KW"/>
</dbReference>
<dbReference type="PANTHER" id="PTHR43788:SF16">
    <property type="entry name" value="HELICASE WITH ZINC FINGER 2"/>
    <property type="match status" value="1"/>
</dbReference>
<dbReference type="CDD" id="cd18808">
    <property type="entry name" value="SF1_C_Upf1"/>
    <property type="match status" value="1"/>
</dbReference>
<reference evidence="7" key="1">
    <citation type="journal article" date="2013" name="Genetics">
        <title>The draft genome and transcriptome of Panagrellus redivivus are shaped by the harsh demands of a free-living lifestyle.</title>
        <authorList>
            <person name="Srinivasan J."/>
            <person name="Dillman A.R."/>
            <person name="Macchietto M.G."/>
            <person name="Heikkinen L."/>
            <person name="Lakso M."/>
            <person name="Fracchia K.M."/>
            <person name="Antoshechkin I."/>
            <person name="Mortazavi A."/>
            <person name="Wong G."/>
            <person name="Sternberg P.W."/>
        </authorList>
    </citation>
    <scope>NUCLEOTIDE SEQUENCE [LARGE SCALE GENOMIC DNA]</scope>
    <source>
        <strain evidence="7">MT8872</strain>
    </source>
</reference>
<evidence type="ECO:0000313" key="8">
    <source>
        <dbReference type="WBParaSite" id="Pan_g15373.t1"/>
    </source>
</evidence>
<keyword evidence="2" id="KW-0378">Hydrolase</keyword>
<dbReference type="InterPro" id="IPR027417">
    <property type="entry name" value="P-loop_NTPase"/>
</dbReference>
<dbReference type="GO" id="GO:0016787">
    <property type="term" value="F:hydrolase activity"/>
    <property type="evidence" value="ECO:0007669"/>
    <property type="project" value="UniProtKB-KW"/>
</dbReference>
<evidence type="ECO:0000256" key="2">
    <source>
        <dbReference type="ARBA" id="ARBA00022801"/>
    </source>
</evidence>
<feature type="domain" description="DNA2/NAM7 helicase-like C-terminal" evidence="6">
    <location>
        <begin position="837"/>
        <end position="1014"/>
    </location>
</feature>
<evidence type="ECO:0000256" key="4">
    <source>
        <dbReference type="ARBA" id="ARBA00022840"/>
    </source>
</evidence>
<organism evidence="7 8">
    <name type="scientific">Panagrellus redivivus</name>
    <name type="common">Microworm</name>
    <dbReference type="NCBI Taxonomy" id="6233"/>
    <lineage>
        <taxon>Eukaryota</taxon>
        <taxon>Metazoa</taxon>
        <taxon>Ecdysozoa</taxon>
        <taxon>Nematoda</taxon>
        <taxon>Chromadorea</taxon>
        <taxon>Rhabditida</taxon>
        <taxon>Tylenchina</taxon>
        <taxon>Panagrolaimomorpha</taxon>
        <taxon>Panagrolaimoidea</taxon>
        <taxon>Panagrolaimidae</taxon>
        <taxon>Panagrellus</taxon>
    </lineage>
</organism>
<dbReference type="InterPro" id="IPR047187">
    <property type="entry name" value="SF1_C_Upf1"/>
</dbReference>
<evidence type="ECO:0000256" key="5">
    <source>
        <dbReference type="SAM" id="MobiDB-lite"/>
    </source>
</evidence>
<accession>A0A7E4ZSZ4</accession>
<keyword evidence="4" id="KW-0067">ATP-binding</keyword>
<dbReference type="SUPFAM" id="SSF52540">
    <property type="entry name" value="P-loop containing nucleoside triphosphate hydrolases"/>
    <property type="match status" value="1"/>
</dbReference>
<keyword evidence="1" id="KW-0547">Nucleotide-binding</keyword>
<protein>
    <submittedName>
        <fullName evidence="8">AAA_12 domain-containing protein</fullName>
    </submittedName>
</protein>
<dbReference type="WBParaSite" id="Pan_g15373.t1">
    <property type="protein sequence ID" value="Pan_g15373.t1"/>
    <property type="gene ID" value="Pan_g15373"/>
</dbReference>
<dbReference type="InterPro" id="IPR050534">
    <property type="entry name" value="Coronavir_polyprotein_1ab"/>
</dbReference>
<sequence length="1046" mass="118559">MSNRKRSYSEERNRDHGKRWRRQSTNSNGQYREDQSAEQDQHLRRRSSSLNKQNQVALIEQEQHPLRSSYSPIERNHEQLPVEQDHSWESDSEPDEAPLQTPDDEHHANSTIDNRNHRASHVDGIFAVTKAHCAPLVAEIFEPIIGDDRNYVLVARHGPCNRGTPNFFKITRDTIINNGQLDFNGFKKIILPSHVVEVLDYEPQDEKAIDRIPPHDASFAKRIFVRMPQPPAIEMRTIITESKFHYKSAEYTYYDPIMVKKCKLRKQWVDKLLNFLNVKHLKFGTLFTIKYIKYGPGTRWIPSKDMYFTTAVETPFINIQHEIVPAGGMVATVVDVSVLGVVQSHDINVITGLADEFVRVGKLLTLAVYLRQCATTNERKFAIIKFTDKRSAIQWSSCQDGQFQLKVRCVFRPADDREAQASAQCYVRGGVVGVRKVIPNDMSRRLPVVMTLTDVEFNDRDMSLTLICAATVEAVIAGFGTNNVDDLHKMNTTLEPFALNELAWPLIKALSTNKVDLLLPYRKNDPNAIIFKACFGVEVNSQAVAVRNNITLDSSLTANQKNVVSEFLNPSTPIVCCEAPAGTGKTKIIATTVQELNHRKKLNGSSLIPLLVSHSNSPLIQAARAVERYEYPPLVLASNVAAANKRNQLTDDDASFTLLNHLHRLKLCKDLSHQEVPIVDTALEKEREIRSMVDFDLINGGGLHPMYDLSNQGFAEDQCETLPRLRRDEAYYEATKDIQLGLTILLRKRPPVMIAATASMAIQHAKILNEYVEIIMVDEATTLPLIHMAAVIHRYDSVKKLVVVGDTRQLKVYLKDVPGLLERTGYQSTFDIFKRGVRQMALTTNFRFHPSILAVIKNLIYPDIELVTGTTAEERNLFSAIQPADTSLPIVFVNAYGKDKWQFPLSCANREQTDVTILLLLKIIPKLPNTATIAVLCMYNKQKEKIIKEAKHANIFERCVFSTVEGFQGHEADIVVLVTTKTTHIEGNNFINQKERMHTAITRAKSGLIIIGKESALWESEIWSKLLEILRQYDTIFDDWRKFCGL</sequence>
<dbReference type="InterPro" id="IPR041679">
    <property type="entry name" value="DNA2/NAM7-like_C"/>
</dbReference>
<feature type="region of interest" description="Disordered" evidence="5">
    <location>
        <begin position="1"/>
        <end position="55"/>
    </location>
</feature>
<reference evidence="8" key="2">
    <citation type="submission" date="2020-10" db="UniProtKB">
        <authorList>
            <consortium name="WormBaseParasite"/>
        </authorList>
    </citation>
    <scope>IDENTIFICATION</scope>
</reference>